<dbReference type="EC" id="1.1.1.193" evidence="10"/>
<feature type="binding site" evidence="12">
    <location>
        <position position="260"/>
    </location>
    <ligand>
        <name>substrate</name>
    </ligand>
</feature>
<evidence type="ECO:0000256" key="3">
    <source>
        <dbReference type="ARBA" id="ARBA00004910"/>
    </source>
</evidence>
<dbReference type="InterPro" id="IPR002125">
    <property type="entry name" value="CMP_dCMP_dom"/>
</dbReference>
<sequence length="328" mass="37622">MQRCLQLAKNGLGTTRPNPLVGCVIVHEGKIIGEGWHQKAGENHAEINAINSVENKDLLPFSSLYVNLEPCSHFGKTPPCAHAIAQHKIPRVYIGTTDLASHVNGQGIEYLKNHHTKVKTGILSSECLHLNRRFFTNQLKSRPYIILKWAQTQNHFFAPIDDSQQWISSVYAKQLVHFWRSQEDGILVGRKTLEIDQPQLNVRLWAGLNPKKFFLSLKKNNESFDEFESFFKENIALDKDEFSKALKILYKNGTCSLIIEGGAKTLQSFIDFNLWDEARIITSPSIWQEGIKAPEITNFSKRQEINLIQKETLTTYFNHEFKLPEYQK</sequence>
<comment type="function">
    <text evidence="1 10">Converts 2,5-diamino-6-(ribosylamino)-4(3h)-pyrimidinone 5'-phosphate into 5-amino-6-(ribosylamino)-2,4(1h,3h)-pyrimidinedione 5'-phosphate.</text>
</comment>
<feature type="binding site" evidence="13">
    <location>
        <position position="44"/>
    </location>
    <ligand>
        <name>Zn(2+)</name>
        <dbReference type="ChEBI" id="CHEBI:29105"/>
        <note>catalytic</note>
    </ligand>
</feature>
<evidence type="ECO:0000256" key="10">
    <source>
        <dbReference type="PIRNR" id="PIRNR006769"/>
    </source>
</evidence>
<dbReference type="PANTHER" id="PTHR11079">
    <property type="entry name" value="CYTOSINE DEAMINASE FAMILY MEMBER"/>
    <property type="match status" value="1"/>
</dbReference>
<dbReference type="PROSITE" id="PS00903">
    <property type="entry name" value="CYT_DCMP_DEAMINASES_1"/>
    <property type="match status" value="1"/>
</dbReference>
<evidence type="ECO:0000256" key="9">
    <source>
        <dbReference type="ARBA" id="ARBA00023268"/>
    </source>
</evidence>
<evidence type="ECO:0000256" key="11">
    <source>
        <dbReference type="PIRSR" id="PIRSR006769-1"/>
    </source>
</evidence>
<dbReference type="PIRSF" id="PIRSF006769">
    <property type="entry name" value="RibD"/>
    <property type="match status" value="1"/>
</dbReference>
<comment type="pathway">
    <text evidence="2 10">Cofactor biosynthesis; riboflavin biosynthesis; 5-amino-6-(D-ribitylamino)uracil from GTP: step 2/4.</text>
</comment>
<dbReference type="Pfam" id="PF01872">
    <property type="entry name" value="RibD_C"/>
    <property type="match status" value="1"/>
</dbReference>
<dbReference type="GO" id="GO:0009231">
    <property type="term" value="P:riboflavin biosynthetic process"/>
    <property type="evidence" value="ECO:0007669"/>
    <property type="project" value="UniProtKB-UniPathway"/>
</dbReference>
<dbReference type="AlphaFoldDB" id="A0A383U1T4"/>
<evidence type="ECO:0000313" key="16">
    <source>
        <dbReference type="Proteomes" id="UP000262142"/>
    </source>
</evidence>
<feature type="binding site" evidence="12">
    <location>
        <position position="150"/>
    </location>
    <ligand>
        <name>NADP(+)</name>
        <dbReference type="ChEBI" id="CHEBI:58349"/>
    </ligand>
</feature>
<keyword evidence="10 12" id="KW-0521">NADP</keyword>
<dbReference type="UniPathway" id="UPA00275">
    <property type="reaction ID" value="UER00401"/>
</dbReference>
<dbReference type="CDD" id="cd01284">
    <property type="entry name" value="Riboflavin_deaminase-reductase"/>
    <property type="match status" value="1"/>
</dbReference>
<feature type="binding site" evidence="12">
    <location>
        <position position="180"/>
    </location>
    <ligand>
        <name>substrate</name>
    </ligand>
</feature>
<keyword evidence="10" id="KW-0378">Hydrolase</keyword>
<feature type="active site" description="Proton donor" evidence="11">
    <location>
        <position position="46"/>
    </location>
</feature>
<evidence type="ECO:0000256" key="12">
    <source>
        <dbReference type="PIRSR" id="PIRSR006769-2"/>
    </source>
</evidence>
<comment type="catalytic activity">
    <reaction evidence="10">
        <text>5-amino-6-(5-phospho-D-ribitylamino)uracil + NADP(+) = 5-amino-6-(5-phospho-D-ribosylamino)uracil + NADPH + H(+)</text>
        <dbReference type="Rhea" id="RHEA:17845"/>
        <dbReference type="ChEBI" id="CHEBI:15378"/>
        <dbReference type="ChEBI" id="CHEBI:57783"/>
        <dbReference type="ChEBI" id="CHEBI:58349"/>
        <dbReference type="ChEBI" id="CHEBI:58421"/>
        <dbReference type="ChEBI" id="CHEBI:58453"/>
        <dbReference type="EC" id="1.1.1.193"/>
    </reaction>
</comment>
<proteinExistence type="inferred from homology"/>
<evidence type="ECO:0000256" key="2">
    <source>
        <dbReference type="ARBA" id="ARBA00004882"/>
    </source>
</evidence>
<comment type="cofactor">
    <cofactor evidence="10 13">
        <name>Zn(2+)</name>
        <dbReference type="ChEBI" id="CHEBI:29105"/>
    </cofactor>
    <text evidence="10 13">Binds 1 zinc ion.</text>
</comment>
<dbReference type="InterPro" id="IPR024072">
    <property type="entry name" value="DHFR-like_dom_sf"/>
</dbReference>
<keyword evidence="16" id="KW-1185">Reference proteome</keyword>
<evidence type="ECO:0000256" key="6">
    <source>
        <dbReference type="ARBA" id="ARBA00022619"/>
    </source>
</evidence>
<dbReference type="InterPro" id="IPR016193">
    <property type="entry name" value="Cytidine_deaminase-like"/>
</dbReference>
<evidence type="ECO:0000256" key="4">
    <source>
        <dbReference type="ARBA" id="ARBA00005259"/>
    </source>
</evidence>
<dbReference type="InterPro" id="IPR004794">
    <property type="entry name" value="Eubact_RibD"/>
</dbReference>
<organism evidence="15 16">
    <name type="scientific">Candidatus Ornithobacterium hominis</name>
    <dbReference type="NCBI Taxonomy" id="2497989"/>
    <lineage>
        <taxon>Bacteria</taxon>
        <taxon>Pseudomonadati</taxon>
        <taxon>Bacteroidota</taxon>
        <taxon>Flavobacteriia</taxon>
        <taxon>Flavobacteriales</taxon>
        <taxon>Weeksellaceae</taxon>
        <taxon>Ornithobacterium</taxon>
    </lineage>
</organism>
<dbReference type="InterPro" id="IPR002734">
    <property type="entry name" value="RibDG_C"/>
</dbReference>
<keyword evidence="6 10" id="KW-0686">Riboflavin biosynthesis</keyword>
<evidence type="ECO:0000256" key="13">
    <source>
        <dbReference type="PIRSR" id="PIRSR006769-3"/>
    </source>
</evidence>
<comment type="similarity">
    <text evidence="5 10">In the C-terminal section; belongs to the HTP reductase family.</text>
</comment>
<feature type="domain" description="CMP/dCMP-type deaminase" evidence="14">
    <location>
        <begin position="1"/>
        <end position="111"/>
    </location>
</feature>
<dbReference type="EC" id="3.5.4.26" evidence="10"/>
<comment type="catalytic activity">
    <reaction evidence="10">
        <text>2,5-diamino-6-hydroxy-4-(5-phosphoribosylamino)-pyrimidine + H2O + H(+) = 5-amino-6-(5-phospho-D-ribosylamino)uracil + NH4(+)</text>
        <dbReference type="Rhea" id="RHEA:21868"/>
        <dbReference type="ChEBI" id="CHEBI:15377"/>
        <dbReference type="ChEBI" id="CHEBI:15378"/>
        <dbReference type="ChEBI" id="CHEBI:28938"/>
        <dbReference type="ChEBI" id="CHEBI:58453"/>
        <dbReference type="ChEBI" id="CHEBI:58614"/>
        <dbReference type="EC" id="3.5.4.26"/>
    </reaction>
</comment>
<feature type="binding site" evidence="12">
    <location>
        <position position="203"/>
    </location>
    <ligand>
        <name>substrate</name>
    </ligand>
</feature>
<evidence type="ECO:0000256" key="8">
    <source>
        <dbReference type="ARBA" id="ARBA00022833"/>
    </source>
</evidence>
<keyword evidence="10" id="KW-0560">Oxidoreductase</keyword>
<keyword evidence="9" id="KW-0511">Multifunctional enzyme</keyword>
<gene>
    <name evidence="15" type="primary">ribD_2</name>
    <name evidence="15" type="ORF">SAMEA104719789_01058</name>
</gene>
<dbReference type="Proteomes" id="UP000262142">
    <property type="component" value="Unassembled WGS sequence"/>
</dbReference>
<feature type="binding site" evidence="12">
    <location>
        <position position="166"/>
    </location>
    <ligand>
        <name>NADP(+)</name>
        <dbReference type="ChEBI" id="CHEBI:58349"/>
    </ligand>
</feature>
<accession>A0A383U1T4</accession>
<dbReference type="NCBIfam" id="TIGR00326">
    <property type="entry name" value="eubact_ribD"/>
    <property type="match status" value="1"/>
</dbReference>
<dbReference type="GO" id="GO:0008835">
    <property type="term" value="F:diaminohydroxyphosphoribosylaminopyrimidine deaminase activity"/>
    <property type="evidence" value="ECO:0007669"/>
    <property type="project" value="UniProtKB-EC"/>
</dbReference>
<evidence type="ECO:0000256" key="5">
    <source>
        <dbReference type="ARBA" id="ARBA00007417"/>
    </source>
</evidence>
<dbReference type="Gene3D" id="3.40.430.10">
    <property type="entry name" value="Dihydrofolate Reductase, subunit A"/>
    <property type="match status" value="2"/>
</dbReference>
<feature type="binding site" evidence="13">
    <location>
        <position position="80"/>
    </location>
    <ligand>
        <name>Zn(2+)</name>
        <dbReference type="ChEBI" id="CHEBI:29105"/>
        <note>catalytic</note>
    </ligand>
</feature>
<evidence type="ECO:0000259" key="14">
    <source>
        <dbReference type="PROSITE" id="PS51747"/>
    </source>
</evidence>
<dbReference type="Pfam" id="PF00383">
    <property type="entry name" value="dCMP_cyt_deam_1"/>
    <property type="match status" value="1"/>
</dbReference>
<dbReference type="GO" id="GO:0008270">
    <property type="term" value="F:zinc ion binding"/>
    <property type="evidence" value="ECO:0007669"/>
    <property type="project" value="InterPro"/>
</dbReference>
<dbReference type="EMBL" id="UNSC01000004">
    <property type="protein sequence ID" value="SZD72943.1"/>
    <property type="molecule type" value="Genomic_DNA"/>
</dbReference>
<keyword evidence="8 10" id="KW-0862">Zinc</keyword>
<feature type="binding site" evidence="13">
    <location>
        <position position="71"/>
    </location>
    <ligand>
        <name>Zn(2+)</name>
        <dbReference type="ChEBI" id="CHEBI:29105"/>
        <note>catalytic</note>
    </ligand>
</feature>
<evidence type="ECO:0000256" key="1">
    <source>
        <dbReference type="ARBA" id="ARBA00002151"/>
    </source>
</evidence>
<comment type="pathway">
    <text evidence="3 10">Cofactor biosynthesis; riboflavin biosynthesis; 5-amino-6-(D-ribitylamino)uracil from GTP: step 3/4.</text>
</comment>
<dbReference type="PANTHER" id="PTHR11079:SF162">
    <property type="entry name" value="RIBOFLAVIN BIOSYNTHESIS PROTEIN PYRD, CHLOROPLASTIC"/>
    <property type="match status" value="1"/>
</dbReference>
<dbReference type="SUPFAM" id="SSF53927">
    <property type="entry name" value="Cytidine deaminase-like"/>
    <property type="match status" value="1"/>
</dbReference>
<dbReference type="Gene3D" id="3.40.140.10">
    <property type="entry name" value="Cytidine Deaminase, domain 2"/>
    <property type="match status" value="1"/>
</dbReference>
<reference evidence="15 16" key="1">
    <citation type="submission" date="2018-09" db="EMBL/GenBank/DDBJ databases">
        <authorList>
            <consortium name="Pathogen Informatics"/>
        </authorList>
    </citation>
    <scope>NUCLEOTIDE SEQUENCE [LARGE SCALE GENOMIC DNA]</scope>
    <source>
        <strain evidence="15 16">OH-22767</strain>
    </source>
</reference>
<feature type="binding site" evidence="12">
    <location>
        <position position="200"/>
    </location>
    <ligand>
        <name>substrate</name>
    </ligand>
</feature>
<evidence type="ECO:0000313" key="15">
    <source>
        <dbReference type="EMBL" id="SZD72943.1"/>
    </source>
</evidence>
<feature type="binding site" evidence="12">
    <location>
        <position position="192"/>
    </location>
    <ligand>
        <name>NADP(+)</name>
        <dbReference type="ChEBI" id="CHEBI:58349"/>
    </ligand>
</feature>
<feature type="binding site" evidence="12">
    <location>
        <begin position="262"/>
        <end position="268"/>
    </location>
    <ligand>
        <name>NADP(+)</name>
        <dbReference type="ChEBI" id="CHEBI:58349"/>
    </ligand>
</feature>
<keyword evidence="7 10" id="KW-0479">Metal-binding</keyword>
<name>A0A383U1T4_9FLAO</name>
<dbReference type="InterPro" id="IPR016192">
    <property type="entry name" value="APOBEC/CMP_deaminase_Zn-bd"/>
</dbReference>
<feature type="binding site" evidence="12">
    <location>
        <position position="196"/>
    </location>
    <ligand>
        <name>NADP(+)</name>
        <dbReference type="ChEBI" id="CHEBI:58349"/>
    </ligand>
</feature>
<protein>
    <recommendedName>
        <fullName evidence="10">Riboflavin biosynthesis protein RibD</fullName>
    </recommendedName>
    <domain>
        <recommendedName>
            <fullName evidence="10">Diaminohydroxyphosphoribosylaminopyrimidine deaminase</fullName>
            <shortName evidence="10">DRAP deaminase</shortName>
            <ecNumber evidence="10">3.5.4.26</ecNumber>
        </recommendedName>
        <alternativeName>
            <fullName evidence="10">Riboflavin-specific deaminase</fullName>
        </alternativeName>
    </domain>
    <domain>
        <recommendedName>
            <fullName evidence="10">5-amino-6-(5-phosphoribosylamino)uracil reductase</fullName>
            <ecNumber evidence="10">1.1.1.193</ecNumber>
        </recommendedName>
        <alternativeName>
            <fullName evidence="10">HTP reductase</fullName>
        </alternativeName>
    </domain>
</protein>
<evidence type="ECO:0000256" key="7">
    <source>
        <dbReference type="ARBA" id="ARBA00022723"/>
    </source>
</evidence>
<dbReference type="GO" id="GO:0008703">
    <property type="term" value="F:5-amino-6-(5-phosphoribosylamino)uracil reductase activity"/>
    <property type="evidence" value="ECO:0007669"/>
    <property type="project" value="UniProtKB-EC"/>
</dbReference>
<dbReference type="PROSITE" id="PS51747">
    <property type="entry name" value="CYT_DCMP_DEAMINASES_2"/>
    <property type="match status" value="1"/>
</dbReference>
<comment type="similarity">
    <text evidence="4 10">In the N-terminal section; belongs to the cytidine and deoxycytidylate deaminase family.</text>
</comment>
<dbReference type="SUPFAM" id="SSF53597">
    <property type="entry name" value="Dihydrofolate reductase-like"/>
    <property type="match status" value="1"/>
</dbReference>